<dbReference type="Pfam" id="PF18164">
    <property type="entry name" value="GNAT_C"/>
    <property type="match status" value="1"/>
</dbReference>
<dbReference type="InterPro" id="IPR041273">
    <property type="entry name" value="NAT_N"/>
</dbReference>
<organism evidence="3 4">
    <name type="scientific">Breznakiella homolactica</name>
    <dbReference type="NCBI Taxonomy" id="2798577"/>
    <lineage>
        <taxon>Bacteria</taxon>
        <taxon>Pseudomonadati</taxon>
        <taxon>Spirochaetota</taxon>
        <taxon>Spirochaetia</taxon>
        <taxon>Spirochaetales</taxon>
        <taxon>Breznakiellaceae</taxon>
        <taxon>Breznakiella</taxon>
    </lineage>
</organism>
<reference evidence="3" key="1">
    <citation type="submission" date="2021-01" db="EMBL/GenBank/DDBJ databases">
        <title>Description of Breznakiella homolactica.</title>
        <authorList>
            <person name="Song Y."/>
            <person name="Brune A."/>
        </authorList>
    </citation>
    <scope>NUCLEOTIDE SEQUENCE</scope>
    <source>
        <strain evidence="3">RmG30</strain>
    </source>
</reference>
<feature type="domain" description="GNAT-like C-terminal" evidence="2">
    <location>
        <begin position="123"/>
        <end position="269"/>
    </location>
</feature>
<dbReference type="Proteomes" id="UP000595917">
    <property type="component" value="Chromosome"/>
</dbReference>
<gene>
    <name evidence="3" type="ORF">JFL75_19655</name>
</gene>
<dbReference type="RefSeq" id="WP_215626423.1">
    <property type="nucleotide sequence ID" value="NZ_CP067089.2"/>
</dbReference>
<evidence type="ECO:0000259" key="2">
    <source>
        <dbReference type="Pfam" id="PF18164"/>
    </source>
</evidence>
<name>A0A7T7XMT2_9SPIR</name>
<accession>A0A7T7XMT2</accession>
<dbReference type="Gene3D" id="3.40.630.120">
    <property type="match status" value="1"/>
</dbReference>
<dbReference type="Pfam" id="PF18082">
    <property type="entry name" value="NAT_N"/>
    <property type="match status" value="1"/>
</dbReference>
<dbReference type="KEGG" id="bhc:JFL75_19655"/>
<sequence>MEGLPVAVFCEKIGFRDEALRFILDYPLAEKDWRAYRALFFRDQERFIAAVQETEDSPGLFLILYARLSAEAFGEYRERNIPEGIFFGTFMDLFFWHENYFSQTGKHGIAVSRWMPRHILLRIFRLGRLQFEPQALSLDLEAEGMVFRTGDLVLNVHIPQGAPLVPEECEKSYREALLFFRGINPVFICNSWLLFPGLPELLPPESNILSFQKPYRIYDVALDSRQGEERIFGTVLDDPRDYPEGTNLQRSAKAYLTAGNRIGQGKGFFYYGFHSGETRQ</sequence>
<dbReference type="InterPro" id="IPR041644">
    <property type="entry name" value="GNAT_C"/>
</dbReference>
<proteinExistence type="predicted"/>
<evidence type="ECO:0000313" key="4">
    <source>
        <dbReference type="Proteomes" id="UP000595917"/>
    </source>
</evidence>
<dbReference type="EMBL" id="CP067089">
    <property type="protein sequence ID" value="QQO09118.1"/>
    <property type="molecule type" value="Genomic_DNA"/>
</dbReference>
<dbReference type="AlphaFoldDB" id="A0A7T7XMT2"/>
<keyword evidence="4" id="KW-1185">Reference proteome</keyword>
<evidence type="ECO:0000259" key="1">
    <source>
        <dbReference type="Pfam" id="PF18082"/>
    </source>
</evidence>
<feature type="domain" description="N-acyltransferase N-terminal" evidence="1">
    <location>
        <begin position="9"/>
        <end position="119"/>
    </location>
</feature>
<protein>
    <submittedName>
        <fullName evidence="3">DUF5596 domain-containing protein</fullName>
    </submittedName>
</protein>
<evidence type="ECO:0000313" key="3">
    <source>
        <dbReference type="EMBL" id="QQO09118.1"/>
    </source>
</evidence>